<organism evidence="1 2">
    <name type="scientific">Heterorhabditis bacteriophora</name>
    <name type="common">Entomopathogenic nematode worm</name>
    <dbReference type="NCBI Taxonomy" id="37862"/>
    <lineage>
        <taxon>Eukaryota</taxon>
        <taxon>Metazoa</taxon>
        <taxon>Ecdysozoa</taxon>
        <taxon>Nematoda</taxon>
        <taxon>Chromadorea</taxon>
        <taxon>Rhabditida</taxon>
        <taxon>Rhabditina</taxon>
        <taxon>Rhabditomorpha</taxon>
        <taxon>Strongyloidea</taxon>
        <taxon>Heterorhabditidae</taxon>
        <taxon>Heterorhabditis</taxon>
    </lineage>
</organism>
<sequence>MITPTDVCCGSSLFDGGREQICCGKKVSSKSQFDSCCERNDGSVEEFNSSTHFCCNGAVAKGTQTACCYLRKNGKIVPQQYNTQNICCRFPYDELQTKINGQCIKLKG</sequence>
<evidence type="ECO:0000313" key="1">
    <source>
        <dbReference type="Proteomes" id="UP000095283"/>
    </source>
</evidence>
<evidence type="ECO:0000313" key="2">
    <source>
        <dbReference type="WBParaSite" id="Hba_06868"/>
    </source>
</evidence>
<accession>A0A1I7WP56</accession>
<dbReference type="AlphaFoldDB" id="A0A1I7WP56"/>
<keyword evidence="1" id="KW-1185">Reference proteome</keyword>
<name>A0A1I7WP56_HETBA</name>
<proteinExistence type="predicted"/>
<protein>
    <submittedName>
        <fullName evidence="2">Galaxin-like</fullName>
    </submittedName>
</protein>
<dbReference type="Proteomes" id="UP000095283">
    <property type="component" value="Unplaced"/>
</dbReference>
<reference evidence="2" key="1">
    <citation type="submission" date="2016-11" db="UniProtKB">
        <authorList>
            <consortium name="WormBaseParasite"/>
        </authorList>
    </citation>
    <scope>IDENTIFICATION</scope>
</reference>
<dbReference type="WBParaSite" id="Hba_06868">
    <property type="protein sequence ID" value="Hba_06868"/>
    <property type="gene ID" value="Hba_06868"/>
</dbReference>